<feature type="domain" description="Protein kinase" evidence="1">
    <location>
        <begin position="56"/>
        <end position="399"/>
    </location>
</feature>
<dbReference type="GeneID" id="68093360"/>
<dbReference type="GO" id="GO:0004674">
    <property type="term" value="F:protein serine/threonine kinase activity"/>
    <property type="evidence" value="ECO:0007669"/>
    <property type="project" value="InterPro"/>
</dbReference>
<sequence>MFTNEGSSTTTPPSSLRFVVASSSSSTQPLLTIPTSVSTRPRKPSLRGIKISDRFVKLNRELGSGSFSDVYLGEDLEFDHPKDSKQQLVVTSSSTTIASENNSEYIQHDKILKKDRYVAIKQIKVEKYSRATIKYLEKEIQIMKECNHENVIKLLETIQVNFPSQMYLVLEKCDTNMRKYMNMKKQLARKNYKSQSFYDGKLRKPFFAEREIQYWLKQIVAGIQYLHEEKHVIHRDIKPENFLLKKFNQNLEDLLVEPEEHEFGNFNEYKLVIGDFGLSKAMENNQITQTIVGTWPYKSPELAQHLPYGYDADIWSIGVVLFEMIAGYCIFNTKKNEQIYIERPNFGQAISSSTPNVDWTFLLDHVHISYNLFNLLVSMLTYDKDKRISIGGIATHPFMLQTWSEEESSVTIVDNYISHHNEQVQKSVETVDQPPLLQPLVDAEQRTLLLIDPLGKEEIVTSSNGSILLRSGLQESVTRPEFSPTTILLKDTFEELEFDSTKIREISGGLPTNQRYTECVLIEKSKDAKIVVFVINEEASKNRSLHYSLKVQGVLFKEDWLDCSQVRDFEIINDCEQLEIEIEISTGAWDQILYYLSPDTVPFRIQVYVQN</sequence>
<dbReference type="GO" id="GO:0005737">
    <property type="term" value="C:cytoplasm"/>
    <property type="evidence" value="ECO:0007669"/>
    <property type="project" value="TreeGrafter"/>
</dbReference>
<organism evidence="2 3">
    <name type="scientific">Naegleria lovaniensis</name>
    <name type="common">Amoeba</name>
    <dbReference type="NCBI Taxonomy" id="51637"/>
    <lineage>
        <taxon>Eukaryota</taxon>
        <taxon>Discoba</taxon>
        <taxon>Heterolobosea</taxon>
        <taxon>Tetramitia</taxon>
        <taxon>Eutetramitia</taxon>
        <taxon>Vahlkampfiidae</taxon>
        <taxon>Naegleria</taxon>
    </lineage>
</organism>
<dbReference type="Gene3D" id="1.10.510.10">
    <property type="entry name" value="Transferase(Phosphotransferase) domain 1"/>
    <property type="match status" value="1"/>
</dbReference>
<dbReference type="Pfam" id="PF00069">
    <property type="entry name" value="Pkinase"/>
    <property type="match status" value="1"/>
</dbReference>
<dbReference type="PROSITE" id="PS00108">
    <property type="entry name" value="PROTEIN_KINASE_ST"/>
    <property type="match status" value="1"/>
</dbReference>
<dbReference type="Proteomes" id="UP000816034">
    <property type="component" value="Unassembled WGS sequence"/>
</dbReference>
<dbReference type="PROSITE" id="PS50011">
    <property type="entry name" value="PROTEIN_KINASE_DOM"/>
    <property type="match status" value="1"/>
</dbReference>
<protein>
    <recommendedName>
        <fullName evidence="1">Protein kinase domain-containing protein</fullName>
    </recommendedName>
</protein>
<name>A0AA88GYK3_NAELO</name>
<evidence type="ECO:0000259" key="1">
    <source>
        <dbReference type="PROSITE" id="PS50011"/>
    </source>
</evidence>
<reference evidence="2 3" key="1">
    <citation type="journal article" date="2018" name="BMC Genomics">
        <title>The genome of Naegleria lovaniensis, the basis for a comparative approach to unravel pathogenicity factors of the human pathogenic amoeba N. fowleri.</title>
        <authorList>
            <person name="Liechti N."/>
            <person name="Schurch N."/>
            <person name="Bruggmann R."/>
            <person name="Wittwer M."/>
        </authorList>
    </citation>
    <scope>NUCLEOTIDE SEQUENCE [LARGE SCALE GENOMIC DNA]</scope>
    <source>
        <strain evidence="2 3">ATCC 30569</strain>
    </source>
</reference>
<evidence type="ECO:0000313" key="3">
    <source>
        <dbReference type="Proteomes" id="UP000816034"/>
    </source>
</evidence>
<dbReference type="InterPro" id="IPR045269">
    <property type="entry name" value="Atg1-like"/>
</dbReference>
<dbReference type="GO" id="GO:0005524">
    <property type="term" value="F:ATP binding"/>
    <property type="evidence" value="ECO:0007669"/>
    <property type="project" value="InterPro"/>
</dbReference>
<dbReference type="GO" id="GO:0010506">
    <property type="term" value="P:regulation of autophagy"/>
    <property type="evidence" value="ECO:0007669"/>
    <property type="project" value="InterPro"/>
</dbReference>
<accession>A0AA88GYK3</accession>
<dbReference type="AlphaFoldDB" id="A0AA88GYK3"/>
<dbReference type="EMBL" id="PYSW02000011">
    <property type="protein sequence ID" value="KAG2388054.1"/>
    <property type="molecule type" value="Genomic_DNA"/>
</dbReference>
<evidence type="ECO:0000313" key="2">
    <source>
        <dbReference type="EMBL" id="KAG2388054.1"/>
    </source>
</evidence>
<dbReference type="SUPFAM" id="SSF56112">
    <property type="entry name" value="Protein kinase-like (PK-like)"/>
    <property type="match status" value="1"/>
</dbReference>
<proteinExistence type="predicted"/>
<dbReference type="InterPro" id="IPR000719">
    <property type="entry name" value="Prot_kinase_dom"/>
</dbReference>
<gene>
    <name evidence="2" type="ORF">C9374_000904</name>
</gene>
<dbReference type="Gene3D" id="3.30.200.20">
    <property type="entry name" value="Phosphorylase Kinase, domain 1"/>
    <property type="match status" value="1"/>
</dbReference>
<comment type="caution">
    <text evidence="2">The sequence shown here is derived from an EMBL/GenBank/DDBJ whole genome shotgun (WGS) entry which is preliminary data.</text>
</comment>
<dbReference type="InterPro" id="IPR008271">
    <property type="entry name" value="Ser/Thr_kinase_AS"/>
</dbReference>
<keyword evidence="3" id="KW-1185">Reference proteome</keyword>
<dbReference type="PANTHER" id="PTHR24348">
    <property type="entry name" value="SERINE/THREONINE-PROTEIN KINASE UNC-51-RELATED"/>
    <property type="match status" value="1"/>
</dbReference>
<dbReference type="InterPro" id="IPR011009">
    <property type="entry name" value="Kinase-like_dom_sf"/>
</dbReference>
<dbReference type="SMART" id="SM00220">
    <property type="entry name" value="S_TKc"/>
    <property type="match status" value="1"/>
</dbReference>
<dbReference type="RefSeq" id="XP_044552046.1">
    <property type="nucleotide sequence ID" value="XM_044699183.1"/>
</dbReference>
<dbReference type="PANTHER" id="PTHR24348:SF68">
    <property type="entry name" value="SERINE_THREONINE-PROTEIN KINASE ATG1C"/>
    <property type="match status" value="1"/>
</dbReference>